<evidence type="ECO:0000313" key="6">
    <source>
        <dbReference type="Proteomes" id="UP000199159"/>
    </source>
</evidence>
<feature type="binding site" evidence="4">
    <location>
        <position position="225"/>
    </location>
    <ligand>
        <name>substrate</name>
    </ligand>
</feature>
<evidence type="ECO:0000313" key="5">
    <source>
        <dbReference type="EMBL" id="SDP84196.1"/>
    </source>
</evidence>
<proteinExistence type="inferred from homology"/>
<dbReference type="PANTHER" id="PTHR36845:SF1">
    <property type="entry name" value="HYDROLASE, PUTATIVE (AFU_ORTHOLOGUE AFUA_7G05090)-RELATED"/>
    <property type="match status" value="1"/>
</dbReference>
<dbReference type="OrthoDB" id="428577at2"/>
<evidence type="ECO:0000256" key="1">
    <source>
        <dbReference type="ARBA" id="ARBA00022801"/>
    </source>
</evidence>
<organism evidence="5 6">
    <name type="scientific">Litchfieldia salsa</name>
    <dbReference type="NCBI Taxonomy" id="930152"/>
    <lineage>
        <taxon>Bacteria</taxon>
        <taxon>Bacillati</taxon>
        <taxon>Bacillota</taxon>
        <taxon>Bacilli</taxon>
        <taxon>Bacillales</taxon>
        <taxon>Bacillaceae</taxon>
        <taxon>Litchfieldia</taxon>
    </lineage>
</organism>
<feature type="active site" description="Proton donor" evidence="3">
    <location>
        <position position="149"/>
    </location>
</feature>
<evidence type="ECO:0000256" key="2">
    <source>
        <dbReference type="ARBA" id="ARBA00038358"/>
    </source>
</evidence>
<dbReference type="InterPro" id="IPR010905">
    <property type="entry name" value="Glyco_hydro_88"/>
</dbReference>
<dbReference type="Pfam" id="PF07470">
    <property type="entry name" value="Glyco_hydro_88"/>
    <property type="match status" value="1"/>
</dbReference>
<evidence type="ECO:0000256" key="4">
    <source>
        <dbReference type="PIRSR" id="PIRSR610905-2"/>
    </source>
</evidence>
<protein>
    <submittedName>
        <fullName evidence="5">Unsaturated chondroitin disaccharide hydrolase</fullName>
    </submittedName>
</protein>
<accession>A0A1H0W1E6</accession>
<feature type="binding site" evidence="4">
    <location>
        <position position="221"/>
    </location>
    <ligand>
        <name>substrate</name>
    </ligand>
</feature>
<dbReference type="EMBL" id="FNJU01000008">
    <property type="protein sequence ID" value="SDP84196.1"/>
    <property type="molecule type" value="Genomic_DNA"/>
</dbReference>
<dbReference type="InterPro" id="IPR008928">
    <property type="entry name" value="6-hairpin_glycosidase_sf"/>
</dbReference>
<dbReference type="STRING" id="930152.SAMN05216565_108151"/>
<dbReference type="InterPro" id="IPR052369">
    <property type="entry name" value="UG_Glycosaminoglycan_Hydrolase"/>
</dbReference>
<dbReference type="GO" id="GO:0052757">
    <property type="term" value="F:chondroitin hydrolase activity"/>
    <property type="evidence" value="ECO:0007669"/>
    <property type="project" value="TreeGrafter"/>
</dbReference>
<dbReference type="Proteomes" id="UP000199159">
    <property type="component" value="Unassembled WGS sequence"/>
</dbReference>
<dbReference type="Gene3D" id="1.50.10.10">
    <property type="match status" value="1"/>
</dbReference>
<feature type="active site" description="Nucleophile" evidence="3">
    <location>
        <position position="92"/>
    </location>
</feature>
<gene>
    <name evidence="5" type="ORF">SAMN05216565_108151</name>
</gene>
<evidence type="ECO:0000256" key="3">
    <source>
        <dbReference type="PIRSR" id="PIRSR610905-1"/>
    </source>
</evidence>
<sequence>MHKLNQQEILKMLEEKVERMVDQIGDKAPHVARADGVYDDMPHVWWTSGFWPGLLWVLYDMTENEKFKNAAMHWDEELQKCLFKHPVGLDHDVGFQFLLTAVIKHEILENESSFGIGMQAANYLAGRFNPVGKFIRAWNGDKTGWAIIDCMMNLSLLFWASRVTGDPRYKHIATLHADTILEHGVREDGSVCHILSFDPETGEFIESIGGQGNASDSAWSRGNAWAVYGFANTYRHTGDSRYLNAAKRVANHFIAGLPDDHVPYWDFRLDSIENEPRDSSAAAIAASGLLEIADLVPSNERRIYADAATNILASLTENYGTWDQPEQQGILLEGTGNKPVNENINTSLIYGDYYYVEAIAKLNGWKRRIF</sequence>
<dbReference type="GO" id="GO:0000272">
    <property type="term" value="P:polysaccharide catabolic process"/>
    <property type="evidence" value="ECO:0007669"/>
    <property type="project" value="TreeGrafter"/>
</dbReference>
<dbReference type="RefSeq" id="WP_090856417.1">
    <property type="nucleotide sequence ID" value="NZ_FNJU01000008.1"/>
</dbReference>
<keyword evidence="1 5" id="KW-0378">Hydrolase</keyword>
<keyword evidence="6" id="KW-1185">Reference proteome</keyword>
<dbReference type="SUPFAM" id="SSF48208">
    <property type="entry name" value="Six-hairpin glycosidases"/>
    <property type="match status" value="1"/>
</dbReference>
<comment type="similarity">
    <text evidence="2">Belongs to the glycosyl hydrolase 88 family.</text>
</comment>
<feature type="binding site" evidence="4">
    <location>
        <position position="92"/>
    </location>
    <ligand>
        <name>substrate</name>
    </ligand>
</feature>
<dbReference type="PANTHER" id="PTHR36845">
    <property type="entry name" value="HYDROLASE, PUTATIVE (AFU_ORTHOLOGUE AFUA_7G05090)-RELATED"/>
    <property type="match status" value="1"/>
</dbReference>
<reference evidence="6" key="1">
    <citation type="submission" date="2016-10" db="EMBL/GenBank/DDBJ databases">
        <authorList>
            <person name="Varghese N."/>
            <person name="Submissions S."/>
        </authorList>
    </citation>
    <scope>NUCLEOTIDE SEQUENCE [LARGE SCALE GENOMIC DNA]</scope>
    <source>
        <strain evidence="6">IBRC-M10078</strain>
    </source>
</reference>
<name>A0A1H0W1E6_9BACI</name>
<dbReference type="AlphaFoldDB" id="A0A1H0W1E6"/>
<feature type="binding site" evidence="4">
    <location>
        <position position="149"/>
    </location>
    <ligand>
        <name>substrate</name>
    </ligand>
</feature>
<dbReference type="InterPro" id="IPR012341">
    <property type="entry name" value="6hp_glycosidase-like_sf"/>
</dbReference>